<organism evidence="1 2">
    <name type="scientific">Pseudoalteromonas aliena</name>
    <dbReference type="NCBI Taxonomy" id="247523"/>
    <lineage>
        <taxon>Bacteria</taxon>
        <taxon>Pseudomonadati</taxon>
        <taxon>Pseudomonadota</taxon>
        <taxon>Gammaproteobacteria</taxon>
        <taxon>Alteromonadales</taxon>
        <taxon>Pseudoalteromonadaceae</taxon>
        <taxon>Pseudoalteromonas</taxon>
    </lineage>
</organism>
<gene>
    <name evidence="1" type="ORF">B0W48_15795</name>
</gene>
<evidence type="ECO:0000313" key="1">
    <source>
        <dbReference type="EMBL" id="AQQ01103.1"/>
    </source>
</evidence>
<evidence type="ECO:0000313" key="2">
    <source>
        <dbReference type="Proteomes" id="UP000188243"/>
    </source>
</evidence>
<dbReference type="Gene3D" id="3.40.50.150">
    <property type="entry name" value="Vaccinia Virus protein VP39"/>
    <property type="match status" value="1"/>
</dbReference>
<reference evidence="1 2" key="1">
    <citation type="submission" date="2017-02" db="EMBL/GenBank/DDBJ databases">
        <title>Complete genome sequence of the cold-active Pseudoalteromonas aliena strain EH1 isolated from Arctic seawater.</title>
        <authorList>
            <person name="Kim E."/>
            <person name="Heo E."/>
            <person name="Kim H."/>
            <person name="Kim D."/>
        </authorList>
    </citation>
    <scope>NUCLEOTIDE SEQUENCE [LARGE SCALE GENOMIC DNA]</scope>
    <source>
        <strain evidence="1 2">EH1</strain>
    </source>
</reference>
<dbReference type="STRING" id="247523.B0W48_15795"/>
<proteinExistence type="predicted"/>
<dbReference type="AlphaFoldDB" id="A0A1Q2H167"/>
<name>A0A1Q2H167_9GAMM</name>
<dbReference type="InterPro" id="IPR029063">
    <property type="entry name" value="SAM-dependent_MTases_sf"/>
</dbReference>
<evidence type="ECO:0008006" key="3">
    <source>
        <dbReference type="Google" id="ProtNLM"/>
    </source>
</evidence>
<dbReference type="SUPFAM" id="SSF53335">
    <property type="entry name" value="S-adenosyl-L-methionine-dependent methyltransferases"/>
    <property type="match status" value="1"/>
</dbReference>
<protein>
    <recommendedName>
        <fullName evidence="3">Spermidine synthase</fullName>
    </recommendedName>
</protein>
<dbReference type="RefSeq" id="WP_077537758.1">
    <property type="nucleotide sequence ID" value="NZ_CANLYY010000044.1"/>
</dbReference>
<accession>A0A1Q2H167</accession>
<sequence>MRQLKTDTTSSNLTYHVENEFGSTCVYQNNEHLWLTLNNNPQSDVIIQGVMNKVSPEKVCVAIYQSMLLFLLIPINDLRILNLGLGTAGLERTLKHIESNTPYLSPINLFESVEINPAIVSIAKQFFQLPNDHTVHLQCAEQFISLCNQKYDIIYIDIFSGECHQTFIQSHSFWQSINRCIDESGQAVINLNPQTGQDLKNILVLLRQYFECIALIEFNEYNNIVLILSHKSLKHISIEAIQTSKVMQVIAPKLHKAINTIYHIEIE</sequence>
<dbReference type="KEGG" id="paln:B0W48_15795"/>
<dbReference type="EMBL" id="CP019628">
    <property type="protein sequence ID" value="AQQ01103.1"/>
    <property type="molecule type" value="Genomic_DNA"/>
</dbReference>
<dbReference type="Proteomes" id="UP000188243">
    <property type="component" value="Chromosome"/>
</dbReference>